<reference evidence="1 2" key="1">
    <citation type="submission" date="2018-11" db="EMBL/GenBank/DDBJ databases">
        <authorList>
            <consortium name="Pathogen Informatics"/>
        </authorList>
    </citation>
    <scope>NUCLEOTIDE SEQUENCE [LARGE SCALE GENOMIC DNA]</scope>
</reference>
<dbReference type="EMBL" id="UZAG01005476">
    <property type="protein sequence ID" value="VDO17811.1"/>
    <property type="molecule type" value="Genomic_DNA"/>
</dbReference>
<evidence type="ECO:0000313" key="1">
    <source>
        <dbReference type="EMBL" id="VDO17811.1"/>
    </source>
</evidence>
<accession>A0A3P7TAL9</accession>
<sequence>MSEEKCKHNKVVVTKYVYSVREVLIGENVKSKISTTFPSDINQKYCFAVGHCSHKHPSSLHQIG</sequence>
<dbReference type="Proteomes" id="UP000280834">
    <property type="component" value="Unassembled WGS sequence"/>
</dbReference>
<gene>
    <name evidence="1" type="ORF">BTMF_LOCUS5199</name>
</gene>
<dbReference type="AlphaFoldDB" id="A0A3P7TAL9"/>
<organism evidence="1 2">
    <name type="scientific">Brugia timori</name>
    <dbReference type="NCBI Taxonomy" id="42155"/>
    <lineage>
        <taxon>Eukaryota</taxon>
        <taxon>Metazoa</taxon>
        <taxon>Ecdysozoa</taxon>
        <taxon>Nematoda</taxon>
        <taxon>Chromadorea</taxon>
        <taxon>Rhabditida</taxon>
        <taxon>Spirurina</taxon>
        <taxon>Spiruromorpha</taxon>
        <taxon>Filarioidea</taxon>
        <taxon>Onchocercidae</taxon>
        <taxon>Brugia</taxon>
    </lineage>
</organism>
<keyword evidence="2" id="KW-1185">Reference proteome</keyword>
<name>A0A3P7TAL9_9BILA</name>
<protein>
    <submittedName>
        <fullName evidence="1">Uncharacterized protein</fullName>
    </submittedName>
</protein>
<evidence type="ECO:0000313" key="2">
    <source>
        <dbReference type="Proteomes" id="UP000280834"/>
    </source>
</evidence>
<proteinExistence type="predicted"/>